<dbReference type="RefSeq" id="WP_091182864.1">
    <property type="nucleotide sequence ID" value="NZ_FOMT01000001.1"/>
</dbReference>
<dbReference type="EMBL" id="FOMT01000001">
    <property type="protein sequence ID" value="SFD80758.1"/>
    <property type="molecule type" value="Genomic_DNA"/>
</dbReference>
<dbReference type="CDD" id="cd03801">
    <property type="entry name" value="GT4_PimA-like"/>
    <property type="match status" value="1"/>
</dbReference>
<dbReference type="PANTHER" id="PTHR45947">
    <property type="entry name" value="SULFOQUINOVOSYL TRANSFERASE SQD2"/>
    <property type="match status" value="1"/>
</dbReference>
<dbReference type="SUPFAM" id="SSF53756">
    <property type="entry name" value="UDP-Glycosyltransferase/glycogen phosphorylase"/>
    <property type="match status" value="1"/>
</dbReference>
<organism evidence="2 3">
    <name type="scientific">Paenibacillus catalpae</name>
    <dbReference type="NCBI Taxonomy" id="1045775"/>
    <lineage>
        <taxon>Bacteria</taxon>
        <taxon>Bacillati</taxon>
        <taxon>Bacillota</taxon>
        <taxon>Bacilli</taxon>
        <taxon>Bacillales</taxon>
        <taxon>Paenibacillaceae</taxon>
        <taxon>Paenibacillus</taxon>
    </lineage>
</organism>
<dbReference type="AlphaFoldDB" id="A0A1I1VFM7"/>
<dbReference type="STRING" id="1045775.SAMN05216378_1515"/>
<evidence type="ECO:0000259" key="1">
    <source>
        <dbReference type="Pfam" id="PF00534"/>
    </source>
</evidence>
<reference evidence="3" key="1">
    <citation type="submission" date="2016-10" db="EMBL/GenBank/DDBJ databases">
        <authorList>
            <person name="Varghese N."/>
            <person name="Submissions S."/>
        </authorList>
    </citation>
    <scope>NUCLEOTIDE SEQUENCE [LARGE SCALE GENOMIC DNA]</scope>
    <source>
        <strain evidence="3">CGMCC 1.10784</strain>
    </source>
</reference>
<dbReference type="Proteomes" id="UP000198855">
    <property type="component" value="Unassembled WGS sequence"/>
</dbReference>
<dbReference type="OrthoDB" id="9787617at2"/>
<accession>A0A1I1VFM7</accession>
<dbReference type="Gene3D" id="3.40.50.2000">
    <property type="entry name" value="Glycogen Phosphorylase B"/>
    <property type="match status" value="2"/>
</dbReference>
<protein>
    <submittedName>
        <fullName evidence="2">Glycosyltransferase involved in cell wall bisynthesis</fullName>
    </submittedName>
</protein>
<dbReference type="InterPro" id="IPR001296">
    <property type="entry name" value="Glyco_trans_1"/>
</dbReference>
<keyword evidence="3" id="KW-1185">Reference proteome</keyword>
<evidence type="ECO:0000313" key="3">
    <source>
        <dbReference type="Proteomes" id="UP000198855"/>
    </source>
</evidence>
<sequence>MRERKTFYLLAPCLTDALLTKDVGIIPYLMQKYYGYKAVYVTYKPSDESITWPSLNMFEENVEFNYLEAAFTYHPDRALETIFGANVHDCSKDLVQYIEDHAAHMDILFLFGFYPFYYAAVDRYKKLNPKGKVYLKLDANIHWINRTPLNDYFLQFLRQCDLISSESMVEYIRRKWSVPIHYIPNGSYSFGKEIDSYIRFEEKENLILTVGRLGNHAKATDQLLDAFKIAALSIPDSWRLVLIGGVDEAFQPHLKAFLQANPELQDRIVLTGFIQDKHQLQDWYRRAKIFALPSLYEASAHVVSEAKAFGCYLITSDIESSREAVTKHERRFVLLEDSYKQGNRLLDYGSLHAVGDYRELAHRLIGACNNGELLKDVCYSTQQDAREHFDWVKLCGEIDAILSVD</sequence>
<gene>
    <name evidence="2" type="ORF">SAMN05216378_1515</name>
</gene>
<dbReference type="GO" id="GO:0016757">
    <property type="term" value="F:glycosyltransferase activity"/>
    <property type="evidence" value="ECO:0007669"/>
    <property type="project" value="InterPro"/>
</dbReference>
<evidence type="ECO:0000313" key="2">
    <source>
        <dbReference type="EMBL" id="SFD80758.1"/>
    </source>
</evidence>
<keyword evidence="2" id="KW-0808">Transferase</keyword>
<feature type="domain" description="Glycosyl transferase family 1" evidence="1">
    <location>
        <begin position="199"/>
        <end position="339"/>
    </location>
</feature>
<dbReference type="Pfam" id="PF00534">
    <property type="entry name" value="Glycos_transf_1"/>
    <property type="match status" value="1"/>
</dbReference>
<dbReference type="InterPro" id="IPR050194">
    <property type="entry name" value="Glycosyltransferase_grp1"/>
</dbReference>
<proteinExistence type="predicted"/>
<dbReference type="PANTHER" id="PTHR45947:SF3">
    <property type="entry name" value="SULFOQUINOVOSYL TRANSFERASE SQD2"/>
    <property type="match status" value="1"/>
</dbReference>
<name>A0A1I1VFM7_9BACL</name>